<dbReference type="Pfam" id="PF02397">
    <property type="entry name" value="Bac_transf"/>
    <property type="match status" value="1"/>
</dbReference>
<evidence type="ECO:0000259" key="8">
    <source>
        <dbReference type="Pfam" id="PF02397"/>
    </source>
</evidence>
<feature type="transmembrane region" description="Helical" evidence="7">
    <location>
        <begin position="108"/>
        <end position="128"/>
    </location>
</feature>
<name>A0A4Q7YWE2_9BACT</name>
<protein>
    <submittedName>
        <fullName evidence="9">Exopolysaccharide biosynthesis polyprenyl glycosylphosphotransferase</fullName>
    </submittedName>
</protein>
<feature type="transmembrane region" description="Helical" evidence="7">
    <location>
        <begin position="30"/>
        <end position="57"/>
    </location>
</feature>
<evidence type="ECO:0000256" key="7">
    <source>
        <dbReference type="SAM" id="Phobius"/>
    </source>
</evidence>
<dbReference type="OrthoDB" id="9808602at2"/>
<dbReference type="InterPro" id="IPR017475">
    <property type="entry name" value="EPS_sugar_tfrase"/>
</dbReference>
<evidence type="ECO:0000256" key="6">
    <source>
        <dbReference type="ARBA" id="ARBA00023136"/>
    </source>
</evidence>
<organism evidence="9 10">
    <name type="scientific">Edaphobacter modestus</name>
    <dbReference type="NCBI Taxonomy" id="388466"/>
    <lineage>
        <taxon>Bacteria</taxon>
        <taxon>Pseudomonadati</taxon>
        <taxon>Acidobacteriota</taxon>
        <taxon>Terriglobia</taxon>
        <taxon>Terriglobales</taxon>
        <taxon>Acidobacteriaceae</taxon>
        <taxon>Edaphobacter</taxon>
    </lineage>
</organism>
<evidence type="ECO:0000313" key="9">
    <source>
        <dbReference type="EMBL" id="RZU41369.1"/>
    </source>
</evidence>
<dbReference type="RefSeq" id="WP_130419302.1">
    <property type="nucleotide sequence ID" value="NZ_SHKW01000001.1"/>
</dbReference>
<dbReference type="EMBL" id="SHKW01000001">
    <property type="protein sequence ID" value="RZU41369.1"/>
    <property type="molecule type" value="Genomic_DNA"/>
</dbReference>
<dbReference type="GO" id="GO:0016020">
    <property type="term" value="C:membrane"/>
    <property type="evidence" value="ECO:0007669"/>
    <property type="project" value="UniProtKB-SubCell"/>
</dbReference>
<evidence type="ECO:0000256" key="4">
    <source>
        <dbReference type="ARBA" id="ARBA00022692"/>
    </source>
</evidence>
<keyword evidence="4 7" id="KW-0812">Transmembrane</keyword>
<dbReference type="PANTHER" id="PTHR30576:SF0">
    <property type="entry name" value="UNDECAPRENYL-PHOSPHATE N-ACETYLGALACTOSAMINYL 1-PHOSPHATE TRANSFERASE-RELATED"/>
    <property type="match status" value="1"/>
</dbReference>
<keyword evidence="10" id="KW-1185">Reference proteome</keyword>
<accession>A0A4Q7YWE2</accession>
<evidence type="ECO:0000256" key="5">
    <source>
        <dbReference type="ARBA" id="ARBA00022989"/>
    </source>
</evidence>
<comment type="caution">
    <text evidence="9">The sequence shown here is derived from an EMBL/GenBank/DDBJ whole genome shotgun (WGS) entry which is preliminary data.</text>
</comment>
<dbReference type="AlphaFoldDB" id="A0A4Q7YWE2"/>
<evidence type="ECO:0000256" key="3">
    <source>
        <dbReference type="ARBA" id="ARBA00022679"/>
    </source>
</evidence>
<dbReference type="Gene3D" id="3.40.50.720">
    <property type="entry name" value="NAD(P)-binding Rossmann-like Domain"/>
    <property type="match status" value="1"/>
</dbReference>
<feature type="domain" description="Bacterial sugar transferase" evidence="8">
    <location>
        <begin position="307"/>
        <end position="480"/>
    </location>
</feature>
<dbReference type="Proteomes" id="UP000292958">
    <property type="component" value="Unassembled WGS sequence"/>
</dbReference>
<sequence length="487" mass="53907">MIASESFVSKLSTDEVAASGKRRDAISRKLFLQITTACELVADFVTCAASIFVVSVLQVRFTDSAQYSFHQLLGISVVCGLLAVLLLQRKGTDSKWAHLHPVWETAGAVRMSLQALLFILLGSFLLKLEVPRSAIVMGFLLMPPLLALQKYMTAFLVQRLHSRYSVMERVVIYGACEAGRRIASGLLSSPLLGLRPVAVIHEDPGSIDECRLELAYGGHTIPVQCASITASLLESLQCDLVILGVPNLPLKEGNELRAVVRQVGIPVAHLSDPLVPEGGPRESIEIGGLSLIHEEPADVAWNYAFTKRVLDIAASSILLVVLSPAFIVIVLLIRLTSPGPALFVQRRVGHAGKLFNMYKFRSMSSRARKYECSPKISSDPRITRVGRFLRLTSLDELPQLMNVFLGQMSLVGPRPEMPFIVRRYSEYQRQRLQVTPGITGLWQLSQDRAFPIHENLHHDLSYIRNRTLCMDLAILIHTLFFSMCGGV</sequence>
<comment type="subcellular location">
    <subcellularLocation>
        <location evidence="1">Membrane</location>
        <topology evidence="1">Multi-pass membrane protein</topology>
    </subcellularLocation>
</comment>
<evidence type="ECO:0000256" key="2">
    <source>
        <dbReference type="ARBA" id="ARBA00006464"/>
    </source>
</evidence>
<dbReference type="GO" id="GO:0016780">
    <property type="term" value="F:phosphotransferase activity, for other substituted phosphate groups"/>
    <property type="evidence" value="ECO:0007669"/>
    <property type="project" value="TreeGrafter"/>
</dbReference>
<evidence type="ECO:0000313" key="10">
    <source>
        <dbReference type="Proteomes" id="UP000292958"/>
    </source>
</evidence>
<dbReference type="PANTHER" id="PTHR30576">
    <property type="entry name" value="COLANIC BIOSYNTHESIS UDP-GLUCOSE LIPID CARRIER TRANSFERASE"/>
    <property type="match status" value="1"/>
</dbReference>
<evidence type="ECO:0000256" key="1">
    <source>
        <dbReference type="ARBA" id="ARBA00004141"/>
    </source>
</evidence>
<keyword evidence="3 9" id="KW-0808">Transferase</keyword>
<reference evidence="9 10" key="1">
    <citation type="submission" date="2019-02" db="EMBL/GenBank/DDBJ databases">
        <title>Genomic Encyclopedia of Archaeal and Bacterial Type Strains, Phase II (KMG-II): from individual species to whole genera.</title>
        <authorList>
            <person name="Goeker M."/>
        </authorList>
    </citation>
    <scope>NUCLEOTIDE SEQUENCE [LARGE SCALE GENOMIC DNA]</scope>
    <source>
        <strain evidence="9 10">DSM 18101</strain>
    </source>
</reference>
<keyword evidence="5 7" id="KW-1133">Transmembrane helix</keyword>
<feature type="transmembrane region" description="Helical" evidence="7">
    <location>
        <begin position="134"/>
        <end position="157"/>
    </location>
</feature>
<gene>
    <name evidence="9" type="ORF">BDD14_2891</name>
</gene>
<keyword evidence="6 7" id="KW-0472">Membrane</keyword>
<proteinExistence type="inferred from homology"/>
<feature type="transmembrane region" description="Helical" evidence="7">
    <location>
        <begin position="312"/>
        <end position="333"/>
    </location>
</feature>
<dbReference type="InterPro" id="IPR003362">
    <property type="entry name" value="Bact_transf"/>
</dbReference>
<dbReference type="NCBIfam" id="TIGR03025">
    <property type="entry name" value="EPS_sugtrans"/>
    <property type="match status" value="1"/>
</dbReference>
<feature type="transmembrane region" description="Helical" evidence="7">
    <location>
        <begin position="69"/>
        <end position="87"/>
    </location>
</feature>
<comment type="similarity">
    <text evidence="2">Belongs to the bacterial sugar transferase family.</text>
</comment>